<dbReference type="AlphaFoldDB" id="A0AA88HVD5"/>
<proteinExistence type="predicted"/>
<comment type="caution">
    <text evidence="1">The sequence shown here is derived from an EMBL/GenBank/DDBJ whole genome shotgun (WGS) entry which is preliminary data.</text>
</comment>
<evidence type="ECO:0000313" key="1">
    <source>
        <dbReference type="EMBL" id="KAK2717788.1"/>
    </source>
</evidence>
<reference evidence="1" key="1">
    <citation type="submission" date="2023-07" db="EMBL/GenBank/DDBJ databases">
        <title>Chromosome-level genome assembly of Artemia franciscana.</title>
        <authorList>
            <person name="Jo E."/>
        </authorList>
    </citation>
    <scope>NUCLEOTIDE SEQUENCE</scope>
    <source>
        <tissue evidence="1">Whole body</tissue>
    </source>
</reference>
<dbReference type="Proteomes" id="UP001187531">
    <property type="component" value="Unassembled WGS sequence"/>
</dbReference>
<evidence type="ECO:0000313" key="2">
    <source>
        <dbReference type="Proteomes" id="UP001187531"/>
    </source>
</evidence>
<dbReference type="EMBL" id="JAVRJZ010000010">
    <property type="protein sequence ID" value="KAK2717788.1"/>
    <property type="molecule type" value="Genomic_DNA"/>
</dbReference>
<sequence>MQDTTLVRQTVGEYARNPNGERQSVDEQMVPFEDRLGFKQYMKDKPFTRAKASGKCMISKSIAEKEPPSGLFFCFGADMVQRLVEHLPKKQNFKIFFVNFTAAFISLKIFSK</sequence>
<name>A0AA88HVD5_ARTSF</name>
<organism evidence="1 2">
    <name type="scientific">Artemia franciscana</name>
    <name type="common">Brine shrimp</name>
    <name type="synonym">Artemia sanfranciscana</name>
    <dbReference type="NCBI Taxonomy" id="6661"/>
    <lineage>
        <taxon>Eukaryota</taxon>
        <taxon>Metazoa</taxon>
        <taxon>Ecdysozoa</taxon>
        <taxon>Arthropoda</taxon>
        <taxon>Crustacea</taxon>
        <taxon>Branchiopoda</taxon>
        <taxon>Anostraca</taxon>
        <taxon>Artemiidae</taxon>
        <taxon>Artemia</taxon>
    </lineage>
</organism>
<gene>
    <name evidence="1" type="ORF">QYM36_006548</name>
</gene>
<accession>A0AA88HVD5</accession>
<protein>
    <submittedName>
        <fullName evidence="1">Uncharacterized protein</fullName>
    </submittedName>
</protein>
<keyword evidence="2" id="KW-1185">Reference proteome</keyword>